<dbReference type="Proteomes" id="UP001205601">
    <property type="component" value="Unassembled WGS sequence"/>
</dbReference>
<protein>
    <recommendedName>
        <fullName evidence="10">Flagellar protein FliL</fullName>
    </recommendedName>
</protein>
<keyword evidence="11" id="KW-0969">Cilium</keyword>
<keyword evidence="11" id="KW-0966">Cell projection</keyword>
<evidence type="ECO:0000256" key="1">
    <source>
        <dbReference type="ARBA" id="ARBA00002254"/>
    </source>
</evidence>
<dbReference type="InterPro" id="IPR005503">
    <property type="entry name" value="FliL"/>
</dbReference>
<evidence type="ECO:0000256" key="5">
    <source>
        <dbReference type="ARBA" id="ARBA00022500"/>
    </source>
</evidence>
<evidence type="ECO:0000313" key="11">
    <source>
        <dbReference type="EMBL" id="MCT8331688.1"/>
    </source>
</evidence>
<evidence type="ECO:0000256" key="4">
    <source>
        <dbReference type="ARBA" id="ARBA00022475"/>
    </source>
</evidence>
<keyword evidence="11" id="KW-0282">Flagellum</keyword>
<comment type="function">
    <text evidence="1 10">Controls the rotational direction of flagella during chemotaxis.</text>
</comment>
<sequence length="163" mass="17578">MAEADAAADQQKPARRARGILVGLVLALLSGGGAFYAVYSGILFGADHGEHAAEEEAAEASPIPDIAFVPIERIVLPVGASGSGRFLHFASEIEVLTEHEAEVLRLRPRVIDVLHTYLRALDSADLSDSTALVRLRAQMLRRVQIVLGEGRARDLLITEFVIN</sequence>
<keyword evidence="10" id="KW-0997">Cell inner membrane</keyword>
<evidence type="ECO:0000256" key="2">
    <source>
        <dbReference type="ARBA" id="ARBA00004162"/>
    </source>
</evidence>
<keyword evidence="7 10" id="KW-0283">Flagellar rotation</keyword>
<evidence type="ECO:0000313" key="12">
    <source>
        <dbReference type="Proteomes" id="UP001205601"/>
    </source>
</evidence>
<evidence type="ECO:0000256" key="6">
    <source>
        <dbReference type="ARBA" id="ARBA00022692"/>
    </source>
</evidence>
<comment type="similarity">
    <text evidence="3 10">Belongs to the FliL family.</text>
</comment>
<reference evidence="12" key="1">
    <citation type="submission" date="2023-07" db="EMBL/GenBank/DDBJ databases">
        <title>Defluviimonas sediminis sp. nov., isolated from mangrove sediment.</title>
        <authorList>
            <person name="Liu L."/>
            <person name="Li J."/>
            <person name="Huang Y."/>
            <person name="Pan J."/>
            <person name="Li M."/>
        </authorList>
    </citation>
    <scope>NUCLEOTIDE SEQUENCE [LARGE SCALE GENOMIC DNA]</scope>
    <source>
        <strain evidence="12">FT324</strain>
    </source>
</reference>
<evidence type="ECO:0000256" key="3">
    <source>
        <dbReference type="ARBA" id="ARBA00008281"/>
    </source>
</evidence>
<accession>A0ABT2NRY5</accession>
<dbReference type="Pfam" id="PF03748">
    <property type="entry name" value="FliL"/>
    <property type="match status" value="1"/>
</dbReference>
<keyword evidence="12" id="KW-1185">Reference proteome</keyword>
<organism evidence="11 12">
    <name type="scientific">Albidovulum sediminis</name>
    <dbReference type="NCBI Taxonomy" id="3066345"/>
    <lineage>
        <taxon>Bacteria</taxon>
        <taxon>Pseudomonadati</taxon>
        <taxon>Pseudomonadota</taxon>
        <taxon>Alphaproteobacteria</taxon>
        <taxon>Rhodobacterales</taxon>
        <taxon>Paracoccaceae</taxon>
        <taxon>Albidovulum</taxon>
    </lineage>
</organism>
<dbReference type="EMBL" id="JAOCQF010000006">
    <property type="protein sequence ID" value="MCT8331688.1"/>
    <property type="molecule type" value="Genomic_DNA"/>
</dbReference>
<comment type="subcellular location">
    <subcellularLocation>
        <location evidence="10">Cell inner membrane</location>
    </subcellularLocation>
    <subcellularLocation>
        <location evidence="2">Cell membrane</location>
        <topology evidence="2">Single-pass membrane protein</topology>
    </subcellularLocation>
</comment>
<name>A0ABT2NRY5_9RHOB</name>
<keyword evidence="6 10" id="KW-0812">Transmembrane</keyword>
<gene>
    <name evidence="11" type="ORF">N5I32_19405</name>
</gene>
<keyword evidence="4" id="KW-1003">Cell membrane</keyword>
<proteinExistence type="inferred from homology"/>
<evidence type="ECO:0000256" key="7">
    <source>
        <dbReference type="ARBA" id="ARBA00022779"/>
    </source>
</evidence>
<dbReference type="RefSeq" id="WP_261497596.1">
    <property type="nucleotide sequence ID" value="NZ_JAOCQF010000006.1"/>
</dbReference>
<comment type="caution">
    <text evidence="11">The sequence shown here is derived from an EMBL/GenBank/DDBJ whole genome shotgun (WGS) entry which is preliminary data.</text>
</comment>
<keyword evidence="9 10" id="KW-0472">Membrane</keyword>
<evidence type="ECO:0000256" key="10">
    <source>
        <dbReference type="RuleBase" id="RU364125"/>
    </source>
</evidence>
<evidence type="ECO:0000256" key="9">
    <source>
        <dbReference type="ARBA" id="ARBA00023136"/>
    </source>
</evidence>
<evidence type="ECO:0000256" key="8">
    <source>
        <dbReference type="ARBA" id="ARBA00022989"/>
    </source>
</evidence>
<feature type="transmembrane region" description="Helical" evidence="10">
    <location>
        <begin position="20"/>
        <end position="39"/>
    </location>
</feature>
<keyword evidence="5 10" id="KW-0145">Chemotaxis</keyword>
<keyword evidence="8 10" id="KW-1133">Transmembrane helix</keyword>